<organism evidence="1 2">
    <name type="scientific">Jatrophihabitans lederbergiae</name>
    <dbReference type="NCBI Taxonomy" id="3075547"/>
    <lineage>
        <taxon>Bacteria</taxon>
        <taxon>Bacillati</taxon>
        <taxon>Actinomycetota</taxon>
        <taxon>Actinomycetes</taxon>
        <taxon>Jatrophihabitantales</taxon>
        <taxon>Jatrophihabitantaceae</taxon>
        <taxon>Jatrophihabitans</taxon>
    </lineage>
</organism>
<accession>A0ABU2J8T0</accession>
<proteinExistence type="predicted"/>
<evidence type="ECO:0000313" key="1">
    <source>
        <dbReference type="EMBL" id="MDT0260678.1"/>
    </source>
</evidence>
<comment type="caution">
    <text evidence="1">The sequence shown here is derived from an EMBL/GenBank/DDBJ whole genome shotgun (WGS) entry which is preliminary data.</text>
</comment>
<sequence>MSDHRRCAQLAAWGSAWLAGAAAFDDVLDAVASRGRQAGGPGFSPGDVHPVGAALSEWKRAGTSVLRLALPVPGDVRGLAGPSEFRDAALRAGEAVYGREFGVTVLPGRDTPSSAGREYSWHRGEVSELPPDPIRIADAEHDLTESIRETASFFARQGVTSWLTDTAPALSNARRAGERLHLPPSHPPRAVRLLAQGERLSAVLTVVDADDTAQLTVAAAAERSAALAPLRLAVRRALLAGYNAAAEISAN</sequence>
<evidence type="ECO:0000313" key="2">
    <source>
        <dbReference type="Proteomes" id="UP001183176"/>
    </source>
</evidence>
<gene>
    <name evidence="1" type="ORF">RM423_04650</name>
</gene>
<keyword evidence="2" id="KW-1185">Reference proteome</keyword>
<reference evidence="2" key="1">
    <citation type="submission" date="2023-07" db="EMBL/GenBank/DDBJ databases">
        <title>30 novel species of actinomycetes from the DSMZ collection.</title>
        <authorList>
            <person name="Nouioui I."/>
        </authorList>
    </citation>
    <scope>NUCLEOTIDE SEQUENCE [LARGE SCALE GENOMIC DNA]</scope>
    <source>
        <strain evidence="2">DSM 44399</strain>
    </source>
</reference>
<name>A0ABU2J8T0_9ACTN</name>
<dbReference type="Proteomes" id="UP001183176">
    <property type="component" value="Unassembled WGS sequence"/>
</dbReference>
<dbReference type="RefSeq" id="WP_311421835.1">
    <property type="nucleotide sequence ID" value="NZ_JAVREH010000004.1"/>
</dbReference>
<protein>
    <submittedName>
        <fullName evidence="1">Uncharacterized protein</fullName>
    </submittedName>
</protein>
<dbReference type="EMBL" id="JAVREH010000004">
    <property type="protein sequence ID" value="MDT0260678.1"/>
    <property type="molecule type" value="Genomic_DNA"/>
</dbReference>